<sequence>MAKERKKKDINLHIDTKNVDIDLTRKDGKTHLEVDSENLDINYEKTDEGKNLTVKVEPTFIAKIMKALGKLVKFK</sequence>
<organism evidence="1">
    <name type="scientific">uncultured Caudovirales phage</name>
    <dbReference type="NCBI Taxonomy" id="2100421"/>
    <lineage>
        <taxon>Viruses</taxon>
        <taxon>Duplodnaviria</taxon>
        <taxon>Heunggongvirae</taxon>
        <taxon>Uroviricota</taxon>
        <taxon>Caudoviricetes</taxon>
        <taxon>Peduoviridae</taxon>
        <taxon>Maltschvirus</taxon>
        <taxon>Maltschvirus maltsch</taxon>
    </lineage>
</organism>
<gene>
    <name evidence="1" type="ORF">UFOVP633_36</name>
</gene>
<evidence type="ECO:0000313" key="1">
    <source>
        <dbReference type="EMBL" id="CAB4154233.1"/>
    </source>
</evidence>
<accession>A0A6J5N5W7</accession>
<proteinExistence type="predicted"/>
<dbReference type="EMBL" id="LR796610">
    <property type="protein sequence ID" value="CAB4154233.1"/>
    <property type="molecule type" value="Genomic_DNA"/>
</dbReference>
<protein>
    <submittedName>
        <fullName evidence="1">Uncharacterized protein</fullName>
    </submittedName>
</protein>
<name>A0A6J5N5W7_9CAUD</name>
<reference evidence="1" key="1">
    <citation type="submission" date="2020-04" db="EMBL/GenBank/DDBJ databases">
        <authorList>
            <person name="Chiriac C."/>
            <person name="Salcher M."/>
            <person name="Ghai R."/>
            <person name="Kavagutti S V."/>
        </authorList>
    </citation>
    <scope>NUCLEOTIDE SEQUENCE</scope>
</reference>